<organism evidence="1 2">
    <name type="scientific">Salmonella enterica subsp. enterica serovar Montevideo str. S5-403</name>
    <dbReference type="NCBI Taxonomy" id="913242"/>
    <lineage>
        <taxon>Bacteria</taxon>
        <taxon>Pseudomonadati</taxon>
        <taxon>Pseudomonadota</taxon>
        <taxon>Gammaproteobacteria</taxon>
        <taxon>Enterobacterales</taxon>
        <taxon>Enterobacteriaceae</taxon>
        <taxon>Salmonella</taxon>
    </lineage>
</organism>
<dbReference type="EMBL" id="AFCS01000937">
    <property type="protein sequence ID" value="EHC75813.1"/>
    <property type="molecule type" value="Genomic_DNA"/>
</dbReference>
<protein>
    <submittedName>
        <fullName evidence="1">Uncharacterized protein</fullName>
    </submittedName>
</protein>
<comment type="caution">
    <text evidence="1">The sequence shown here is derived from an EMBL/GenBank/DDBJ whole genome shotgun (WGS) entry which is preliminary data.</text>
</comment>
<reference evidence="1 2" key="1">
    <citation type="journal article" date="2011" name="BMC Genomics">
        <title>Genome sequencing reveals diversification of virulence factor content and possible host adaptation in distinct subpopulations of Salmonella enterica.</title>
        <authorList>
            <person name="den Bakker H.C."/>
            <person name="Moreno Switt A.I."/>
            <person name="Govoni G."/>
            <person name="Cummings C.A."/>
            <person name="Ranieri M.L."/>
            <person name="Degoricija L."/>
            <person name="Hoelzer K."/>
            <person name="Rodriguez-Rivera L.D."/>
            <person name="Brown S."/>
            <person name="Bolchacova E."/>
            <person name="Furtado M.R."/>
            <person name="Wiedmann M."/>
        </authorList>
    </citation>
    <scope>NUCLEOTIDE SEQUENCE [LARGE SCALE GENOMIC DNA]</scope>
    <source>
        <strain evidence="1 2">S5-403</strain>
    </source>
</reference>
<evidence type="ECO:0000313" key="1">
    <source>
        <dbReference type="EMBL" id="EHC75813.1"/>
    </source>
</evidence>
<gene>
    <name evidence="1" type="ORF">LTSEMON_4023</name>
</gene>
<dbReference type="Proteomes" id="UP000003221">
    <property type="component" value="Unassembled WGS sequence"/>
</dbReference>
<sequence length="38" mass="4521">MRNVIIYGINWTNCLIIYGINWTNCKNIRKSALKRVTH</sequence>
<accession>G5Q6X0</accession>
<name>G5Q6X0_SALMO</name>
<dbReference type="AlphaFoldDB" id="G5Q6X0"/>
<evidence type="ECO:0000313" key="2">
    <source>
        <dbReference type="Proteomes" id="UP000003221"/>
    </source>
</evidence>
<proteinExistence type="predicted"/>